<dbReference type="AlphaFoldDB" id="B6S361"/>
<protein>
    <submittedName>
        <fullName evidence="2">Uncharacterized protein</fullName>
    </submittedName>
</protein>
<name>B6S361_PHIRO</name>
<evidence type="ECO:0000313" key="2">
    <source>
        <dbReference type="EMBL" id="ACI90381.1"/>
    </source>
</evidence>
<accession>B6S361</accession>
<organism evidence="2">
    <name type="scientific">Philodina roseola</name>
    <name type="common">Rotifer</name>
    <dbReference type="NCBI Taxonomy" id="96448"/>
    <lineage>
        <taxon>Eukaryota</taxon>
        <taxon>Metazoa</taxon>
        <taxon>Spiralia</taxon>
        <taxon>Gnathifera</taxon>
        <taxon>Rotifera</taxon>
        <taxon>Eurotatoria</taxon>
        <taxon>Bdelloidea</taxon>
        <taxon>Philodinida</taxon>
        <taxon>Philodinidae</taxon>
        <taxon>Philodina</taxon>
    </lineage>
</organism>
<dbReference type="EMBL" id="EU637021">
    <property type="protein sequence ID" value="ACI90381.1"/>
    <property type="molecule type" value="Genomic_DNA"/>
</dbReference>
<sequence length="354" mass="41429">MPGRNRTAKTTEKQIESRQLSPEIPTPVKTIADPVHMDDQPFQVLSQSDQNQVKPMDILLANGQPLLTNFEEKYLIDFVSKSSTDDIERLIQEKISSILQMNYGSSSSLYRFNAVWLFDFCLKHFQTLINHHNAAILFENLLKKTFDKNNATLAFKYWQLETLVNEHMKKNPHPMPQKRRMTVRQCFLVYMHVAKYSRCNVVDTFVLQVLPLSYTYTLTHMSNVDVTGDKKTSLVDSLDHSQIIVRFSIISAIVRSYFELDLISTMIYTNTLINVYVDMTIFVSDHHFENEQKKAHILRLRYANILFVRDINSFPFHLDNDECQRLIRDFRRSNHTNDYTGELFAFHTNIDDLS</sequence>
<proteinExistence type="predicted"/>
<reference evidence="2" key="1">
    <citation type="submission" date="2008-04" db="EMBL/GenBank/DDBJ databases">
        <title>Hox genes are not clustered in the bdelloid rotifer Philodina roseola.</title>
        <authorList>
            <person name="Mark Welch J.L."/>
            <person name="Mark Welch D.B."/>
        </authorList>
    </citation>
    <scope>NUCLEOTIDE SEQUENCE</scope>
</reference>
<feature type="region of interest" description="Disordered" evidence="1">
    <location>
        <begin position="1"/>
        <end position="23"/>
    </location>
</feature>
<evidence type="ECO:0000256" key="1">
    <source>
        <dbReference type="SAM" id="MobiDB-lite"/>
    </source>
</evidence>